<dbReference type="Gene3D" id="2.130.10.10">
    <property type="entry name" value="YVTN repeat-like/Quinoprotein amine dehydrogenase"/>
    <property type="match status" value="1"/>
</dbReference>
<dbReference type="SUPFAM" id="SSF82171">
    <property type="entry name" value="DPP6 N-terminal domain-like"/>
    <property type="match status" value="2"/>
</dbReference>
<dbReference type="GO" id="GO:0047487">
    <property type="term" value="F:oligogalacturonide lyase activity"/>
    <property type="evidence" value="ECO:0007669"/>
    <property type="project" value="InterPro"/>
</dbReference>
<dbReference type="PANTHER" id="PTHR36842:SF1">
    <property type="entry name" value="PROTEIN TOLB"/>
    <property type="match status" value="1"/>
</dbReference>
<sequence length="416" mass="45921">MHAAHAQDVLETGASKPMPAEWIDMDTGHKVRRLSGPTGPISNWYFHNNPFIAGQGAGDGHGDRMVFSNEVDGVSQIFTLDLATGKTEQVTADPARKRVLPMIARATREVLYQAGDTLYATGVDTHKTRKLYTFPAGQRGGFATINADGTVLAGSYAAPEQGEIARKYPKKSDFFDRIYDAHLLNSIFTIDIASGKMKVVHEENTWLGHIQFSPTDPDILMFCHEGPWHKVDRIWRYDLKDKTTTLMHKRSMPMEIAGHEGFAPDGKSIWFDLQKPRGQTFYFAGADVRTGRELASYGLTANEWSIHYAISPDRKLFAGDGGDPTQVAKAPDGMWIYAFRLDAAGTRFVSEKLVNMKAHGYRALEPNVHFTPDGKWVVFGGNFEGRNETYAVEVARTPVTGAAPVVQAPSPAVKSS</sequence>
<dbReference type="GO" id="GO:0045490">
    <property type="term" value="P:pectin catabolic process"/>
    <property type="evidence" value="ECO:0007669"/>
    <property type="project" value="InterPro"/>
</dbReference>
<dbReference type="InterPro" id="IPR027946">
    <property type="entry name" value="Ogl_dom"/>
</dbReference>
<name>A0A7Z2W298_9BURK</name>
<protein>
    <recommendedName>
        <fullName evidence="1">Oligogalacturonate lyase domain-containing protein</fullName>
    </recommendedName>
</protein>
<dbReference type="Pfam" id="PF14583">
    <property type="entry name" value="Pectate_lyase22"/>
    <property type="match status" value="1"/>
</dbReference>
<organism evidence="2 3">
    <name type="scientific">Massilia forsythiae</name>
    <dbReference type="NCBI Taxonomy" id="2728020"/>
    <lineage>
        <taxon>Bacteria</taxon>
        <taxon>Pseudomonadati</taxon>
        <taxon>Pseudomonadota</taxon>
        <taxon>Betaproteobacteria</taxon>
        <taxon>Burkholderiales</taxon>
        <taxon>Oxalobacteraceae</taxon>
        <taxon>Telluria group</taxon>
        <taxon>Massilia</taxon>
    </lineage>
</organism>
<dbReference type="EMBL" id="CP051685">
    <property type="protein sequence ID" value="QJE03483.1"/>
    <property type="molecule type" value="Genomic_DNA"/>
</dbReference>
<feature type="domain" description="Oligogalacturonate lyase" evidence="1">
    <location>
        <begin position="23"/>
        <end position="395"/>
    </location>
</feature>
<dbReference type="KEGG" id="mfy:HH212_19740"/>
<dbReference type="PANTHER" id="PTHR36842">
    <property type="entry name" value="PROTEIN TOLB HOMOLOG"/>
    <property type="match status" value="1"/>
</dbReference>
<gene>
    <name evidence="2" type="ORF">HH212_19740</name>
</gene>
<evidence type="ECO:0000313" key="2">
    <source>
        <dbReference type="EMBL" id="QJE03483.1"/>
    </source>
</evidence>
<evidence type="ECO:0000313" key="3">
    <source>
        <dbReference type="Proteomes" id="UP000502415"/>
    </source>
</evidence>
<dbReference type="InterPro" id="IPR015943">
    <property type="entry name" value="WD40/YVTN_repeat-like_dom_sf"/>
</dbReference>
<accession>A0A7Z2W298</accession>
<evidence type="ECO:0000259" key="1">
    <source>
        <dbReference type="Pfam" id="PF14583"/>
    </source>
</evidence>
<reference evidence="2 3" key="1">
    <citation type="submission" date="2020-04" db="EMBL/GenBank/DDBJ databases">
        <title>Genome sequencing of novel species.</title>
        <authorList>
            <person name="Heo J."/>
            <person name="Kim S.-J."/>
            <person name="Kim J.-S."/>
            <person name="Hong S.-B."/>
            <person name="Kwon S.-W."/>
        </authorList>
    </citation>
    <scope>NUCLEOTIDE SEQUENCE [LARGE SCALE GENOMIC DNA]</scope>
    <source>
        <strain evidence="2 3">GN2-R2</strain>
    </source>
</reference>
<keyword evidence="3" id="KW-1185">Reference proteome</keyword>
<dbReference type="AlphaFoldDB" id="A0A7Z2W298"/>
<proteinExistence type="predicted"/>
<dbReference type="Proteomes" id="UP000502415">
    <property type="component" value="Chromosome"/>
</dbReference>